<dbReference type="InterPro" id="IPR036396">
    <property type="entry name" value="Cyt_P450_sf"/>
</dbReference>
<name>A0A5C7GVE7_9ROSI</name>
<organism evidence="14 15">
    <name type="scientific">Acer yangbiense</name>
    <dbReference type="NCBI Taxonomy" id="1000413"/>
    <lineage>
        <taxon>Eukaryota</taxon>
        <taxon>Viridiplantae</taxon>
        <taxon>Streptophyta</taxon>
        <taxon>Embryophyta</taxon>
        <taxon>Tracheophyta</taxon>
        <taxon>Spermatophyta</taxon>
        <taxon>Magnoliopsida</taxon>
        <taxon>eudicotyledons</taxon>
        <taxon>Gunneridae</taxon>
        <taxon>Pentapetalae</taxon>
        <taxon>rosids</taxon>
        <taxon>malvids</taxon>
        <taxon>Sapindales</taxon>
        <taxon>Sapindaceae</taxon>
        <taxon>Hippocastanoideae</taxon>
        <taxon>Acereae</taxon>
        <taxon>Acer</taxon>
    </lineage>
</organism>
<gene>
    <name evidence="14" type="ORF">EZV62_024649</name>
</gene>
<dbReference type="GO" id="GO:0016709">
    <property type="term" value="F:oxidoreductase activity, acting on paired donors, with incorporation or reduction of molecular oxygen, NAD(P)H as one donor, and incorporation of one atom of oxygen"/>
    <property type="evidence" value="ECO:0007669"/>
    <property type="project" value="TreeGrafter"/>
</dbReference>
<comment type="caution">
    <text evidence="14">The sequence shown here is derived from an EMBL/GenBank/DDBJ whole genome shotgun (WGS) entry which is preliminary data.</text>
</comment>
<evidence type="ECO:0000256" key="8">
    <source>
        <dbReference type="ARBA" id="ARBA00023002"/>
    </source>
</evidence>
<dbReference type="Pfam" id="PF00067">
    <property type="entry name" value="p450"/>
    <property type="match status" value="1"/>
</dbReference>
<keyword evidence="5" id="KW-0812">Transmembrane</keyword>
<dbReference type="GO" id="GO:0005506">
    <property type="term" value="F:iron ion binding"/>
    <property type="evidence" value="ECO:0007669"/>
    <property type="project" value="InterPro"/>
</dbReference>
<dbReference type="CDD" id="cd11075">
    <property type="entry name" value="CYP77_89"/>
    <property type="match status" value="1"/>
</dbReference>
<evidence type="ECO:0000256" key="2">
    <source>
        <dbReference type="ARBA" id="ARBA00004167"/>
    </source>
</evidence>
<dbReference type="SUPFAM" id="SSF48264">
    <property type="entry name" value="Cytochrome P450"/>
    <property type="match status" value="1"/>
</dbReference>
<feature type="binding site" description="axial binding residue" evidence="12">
    <location>
        <position position="471"/>
    </location>
    <ligand>
        <name>heme</name>
        <dbReference type="ChEBI" id="CHEBI:30413"/>
    </ligand>
    <ligandPart>
        <name>Fe</name>
        <dbReference type="ChEBI" id="CHEBI:18248"/>
    </ligandPart>
</feature>
<evidence type="ECO:0000256" key="11">
    <source>
        <dbReference type="ARBA" id="ARBA00023136"/>
    </source>
</evidence>
<dbReference type="FunFam" id="1.10.630.10:FF:000012">
    <property type="entry name" value="Cytochrome P450 family protein"/>
    <property type="match status" value="1"/>
</dbReference>
<dbReference type="PANTHER" id="PTHR24298">
    <property type="entry name" value="FLAVONOID 3'-MONOOXYGENASE-RELATED"/>
    <property type="match status" value="1"/>
</dbReference>
<comment type="similarity">
    <text evidence="3 13">Belongs to the cytochrome P450 family.</text>
</comment>
<proteinExistence type="inferred from homology"/>
<dbReference type="EMBL" id="VAHF01000012">
    <property type="protein sequence ID" value="TXG48774.1"/>
    <property type="molecule type" value="Genomic_DNA"/>
</dbReference>
<evidence type="ECO:0000256" key="5">
    <source>
        <dbReference type="ARBA" id="ARBA00022692"/>
    </source>
</evidence>
<comment type="cofactor">
    <cofactor evidence="1 12">
        <name>heme</name>
        <dbReference type="ChEBI" id="CHEBI:30413"/>
    </cofactor>
</comment>
<sequence length="528" mass="61161">MEMWFIILVSISIAALLKAFLDLFKTSKNQPYTSLPPGPFIFPVIGNFLLLRKPFVELESYIHSLHSKFGPIITLYIGSNPAIFIADRSLAHQALIQNGSDFSDRPKPTAISKITSSDQHNINSSAYGPTWRLFRRNLTAEILHPSRVKSYSHARNWVLQILQDRLISDSKSGGPVRIVDHLQFVMFGLLVLMCFGDKLDEKKIKEVEDAQRSMLINLRRFNVLNFWPRVTKFVFRKRWQEFWQLRNQQTSVYMSLIRERRKIKEERLSKAKEDHDHQEYVLSYVDTLFDMQLPVEKRKLDDHEIMSLCSEFLAAGTDTTSTALQWVMANLVKYPNIQEKVFEEIKGVVGINHKGEIKEDDLQKMPYLKAVILESLRRHPPAHFVVPHAVTEDMVLNGYLIPKNASINFMVAEMGWDGKVWEDPMEFKPERFMKKKSSSEEEENDEGKVLFDITGSREIKMMPFGVGRRICPGLGLALLHLEYFAANLVWSFEWKAVDGDEINLEEKQEFTMVMKIPLQAHIIPRSKD</sequence>
<keyword evidence="9 12" id="KW-0408">Iron</keyword>
<dbReference type="InterPro" id="IPR051103">
    <property type="entry name" value="Plant_metabolite_P450s"/>
</dbReference>
<keyword evidence="7" id="KW-1133">Transmembrane helix</keyword>
<keyword evidence="6 12" id="KW-0479">Metal-binding</keyword>
<keyword evidence="10 13" id="KW-0503">Monooxygenase</keyword>
<dbReference type="PRINTS" id="PR00463">
    <property type="entry name" value="EP450I"/>
</dbReference>
<evidence type="ECO:0008006" key="16">
    <source>
        <dbReference type="Google" id="ProtNLM"/>
    </source>
</evidence>
<evidence type="ECO:0000313" key="14">
    <source>
        <dbReference type="EMBL" id="TXG48774.1"/>
    </source>
</evidence>
<evidence type="ECO:0000256" key="10">
    <source>
        <dbReference type="ARBA" id="ARBA00023033"/>
    </source>
</evidence>
<evidence type="ECO:0000256" key="13">
    <source>
        <dbReference type="RuleBase" id="RU000461"/>
    </source>
</evidence>
<accession>A0A5C7GVE7</accession>
<evidence type="ECO:0000256" key="3">
    <source>
        <dbReference type="ARBA" id="ARBA00010617"/>
    </source>
</evidence>
<dbReference type="InterPro" id="IPR001128">
    <property type="entry name" value="Cyt_P450"/>
</dbReference>
<dbReference type="OrthoDB" id="1055148at2759"/>
<dbReference type="PANTHER" id="PTHR24298:SF912">
    <property type="entry name" value="P450, PUTATIVE-RELATED"/>
    <property type="match status" value="1"/>
</dbReference>
<evidence type="ECO:0000256" key="4">
    <source>
        <dbReference type="ARBA" id="ARBA00022617"/>
    </source>
</evidence>
<dbReference type="AlphaFoldDB" id="A0A5C7GVE7"/>
<dbReference type="InterPro" id="IPR017972">
    <property type="entry name" value="Cyt_P450_CS"/>
</dbReference>
<dbReference type="Proteomes" id="UP000323000">
    <property type="component" value="Chromosome 12"/>
</dbReference>
<keyword evidence="11" id="KW-0472">Membrane</keyword>
<evidence type="ECO:0000256" key="12">
    <source>
        <dbReference type="PIRSR" id="PIRSR602401-1"/>
    </source>
</evidence>
<reference evidence="15" key="1">
    <citation type="journal article" date="2019" name="Gigascience">
        <title>De novo genome assembly of the endangered Acer yangbiense, a plant species with extremely small populations endemic to Yunnan Province, China.</title>
        <authorList>
            <person name="Yang J."/>
            <person name="Wariss H.M."/>
            <person name="Tao L."/>
            <person name="Zhang R."/>
            <person name="Yun Q."/>
            <person name="Hollingsworth P."/>
            <person name="Dao Z."/>
            <person name="Luo G."/>
            <person name="Guo H."/>
            <person name="Ma Y."/>
            <person name="Sun W."/>
        </authorList>
    </citation>
    <scope>NUCLEOTIDE SEQUENCE [LARGE SCALE GENOMIC DNA]</scope>
    <source>
        <strain evidence="15">cv. Malutang</strain>
    </source>
</reference>
<evidence type="ECO:0000256" key="6">
    <source>
        <dbReference type="ARBA" id="ARBA00022723"/>
    </source>
</evidence>
<evidence type="ECO:0000256" key="1">
    <source>
        <dbReference type="ARBA" id="ARBA00001971"/>
    </source>
</evidence>
<dbReference type="GO" id="GO:0016020">
    <property type="term" value="C:membrane"/>
    <property type="evidence" value="ECO:0007669"/>
    <property type="project" value="UniProtKB-SubCell"/>
</dbReference>
<evidence type="ECO:0000313" key="15">
    <source>
        <dbReference type="Proteomes" id="UP000323000"/>
    </source>
</evidence>
<dbReference type="PROSITE" id="PS00086">
    <property type="entry name" value="CYTOCHROME_P450"/>
    <property type="match status" value="1"/>
</dbReference>
<dbReference type="Gene3D" id="1.10.630.10">
    <property type="entry name" value="Cytochrome P450"/>
    <property type="match status" value="1"/>
</dbReference>
<keyword evidence="4 12" id="KW-0349">Heme</keyword>
<comment type="subcellular location">
    <subcellularLocation>
        <location evidence="2">Membrane</location>
        <topology evidence="2">Single-pass membrane protein</topology>
    </subcellularLocation>
</comment>
<protein>
    <recommendedName>
        <fullName evidence="16">Cytochrome P450</fullName>
    </recommendedName>
</protein>
<keyword evidence="15" id="KW-1185">Reference proteome</keyword>
<dbReference type="GO" id="GO:0020037">
    <property type="term" value="F:heme binding"/>
    <property type="evidence" value="ECO:0007669"/>
    <property type="project" value="InterPro"/>
</dbReference>
<evidence type="ECO:0000256" key="7">
    <source>
        <dbReference type="ARBA" id="ARBA00022989"/>
    </source>
</evidence>
<keyword evidence="8 13" id="KW-0560">Oxidoreductase</keyword>
<evidence type="ECO:0000256" key="9">
    <source>
        <dbReference type="ARBA" id="ARBA00023004"/>
    </source>
</evidence>
<dbReference type="InterPro" id="IPR002401">
    <property type="entry name" value="Cyt_P450_E_grp-I"/>
</dbReference>
<dbReference type="PRINTS" id="PR00385">
    <property type="entry name" value="P450"/>
</dbReference>